<evidence type="ECO:0000259" key="1">
    <source>
        <dbReference type="Pfam" id="PF12697"/>
    </source>
</evidence>
<dbReference type="PANTHER" id="PTHR47381">
    <property type="entry name" value="ALPHA/BETA-HYDROLASES SUPERFAMILY PROTEIN"/>
    <property type="match status" value="1"/>
</dbReference>
<dbReference type="AlphaFoldDB" id="A0A9Q9AWK9"/>
<feature type="domain" description="AB hydrolase-1" evidence="1">
    <location>
        <begin position="71"/>
        <end position="340"/>
    </location>
</feature>
<keyword evidence="3" id="KW-1185">Reference proteome</keyword>
<evidence type="ECO:0000313" key="3">
    <source>
        <dbReference type="Proteomes" id="UP001056384"/>
    </source>
</evidence>
<dbReference type="InterPro" id="IPR000073">
    <property type="entry name" value="AB_hydrolase_1"/>
</dbReference>
<dbReference type="Pfam" id="PF12697">
    <property type="entry name" value="Abhydrolase_6"/>
    <property type="match status" value="1"/>
</dbReference>
<proteinExistence type="predicted"/>
<reference evidence="2" key="1">
    <citation type="submission" date="2022-06" db="EMBL/GenBank/DDBJ databases">
        <title>Complete genome sequences of two strains of the flax pathogen Septoria linicola.</title>
        <authorList>
            <person name="Lapalu N."/>
            <person name="Simon A."/>
            <person name="Demenou B."/>
            <person name="Paumier D."/>
            <person name="Guillot M.-P."/>
            <person name="Gout L."/>
            <person name="Valade R."/>
        </authorList>
    </citation>
    <scope>NUCLEOTIDE SEQUENCE</scope>
    <source>
        <strain evidence="2">SE15195</strain>
    </source>
</reference>
<organism evidence="2 3">
    <name type="scientific">Septoria linicola</name>
    <dbReference type="NCBI Taxonomy" id="215465"/>
    <lineage>
        <taxon>Eukaryota</taxon>
        <taxon>Fungi</taxon>
        <taxon>Dikarya</taxon>
        <taxon>Ascomycota</taxon>
        <taxon>Pezizomycotina</taxon>
        <taxon>Dothideomycetes</taxon>
        <taxon>Dothideomycetidae</taxon>
        <taxon>Mycosphaerellales</taxon>
        <taxon>Mycosphaerellaceae</taxon>
        <taxon>Septoria</taxon>
    </lineage>
</organism>
<dbReference type="Proteomes" id="UP001056384">
    <property type="component" value="Chromosome 5"/>
</dbReference>
<accession>A0A9Q9AWK9</accession>
<gene>
    <name evidence="2" type="ORF">Slin15195_G071790</name>
</gene>
<dbReference type="InterPro" id="IPR029058">
    <property type="entry name" value="AB_hydrolase_fold"/>
</dbReference>
<dbReference type="Gene3D" id="3.40.50.1820">
    <property type="entry name" value="alpha/beta hydrolase"/>
    <property type="match status" value="1"/>
</dbReference>
<sequence length="369" mass="40603">MAGSSTFAWAHALRLDSNKSPFSSPIALTHKAFADVKPVSWQRYNVAGILVTVYGQEELPQHPDEIVACWLMHGRGDTQDSMAYTAAALLDAWDSKRKNHSQKGLICVCFDQRNHGSRMVDNLANISWKQGNPTHGPDMFNLYVAAAHDLSLLITQLPMYLPFKIHDHICGGVSLGGHATWVALMSEPRISAGMVVIGCPDYVRLMTDRAIRSKVPSAISSDPPGQDFLGSSYFPQSLLGAIEQYDPAGMLMGELDVVTGEDHLHTPSEREVKALRPVLERTLAGKKIICLSGGKDKLVPHAQGKVFLDWLRRGIKEGGWAADQGIKLEDILDPGAGHEFSALMRKEAQRWICDLLSDEDRISNRASKL</sequence>
<keyword evidence="2" id="KW-0378">Hydrolase</keyword>
<dbReference type="EMBL" id="CP099422">
    <property type="protein sequence ID" value="USW53860.1"/>
    <property type="molecule type" value="Genomic_DNA"/>
</dbReference>
<protein>
    <submittedName>
        <fullName evidence="2">Alpha/beta hydrolase-1</fullName>
    </submittedName>
</protein>
<dbReference type="GO" id="GO:0016787">
    <property type="term" value="F:hydrolase activity"/>
    <property type="evidence" value="ECO:0007669"/>
    <property type="project" value="UniProtKB-KW"/>
</dbReference>
<dbReference type="PANTHER" id="PTHR47381:SF3">
    <property type="entry name" value="ALPHA_BETA-HYDROLASES SUPERFAMILY PROTEIN"/>
    <property type="match status" value="1"/>
</dbReference>
<name>A0A9Q9AWK9_9PEZI</name>
<dbReference type="SUPFAM" id="SSF53474">
    <property type="entry name" value="alpha/beta-Hydrolases"/>
    <property type="match status" value="1"/>
</dbReference>
<evidence type="ECO:0000313" key="2">
    <source>
        <dbReference type="EMBL" id="USW53860.1"/>
    </source>
</evidence>